<feature type="signal peptide" evidence="1">
    <location>
        <begin position="1"/>
        <end position="21"/>
    </location>
</feature>
<keyword evidence="3" id="KW-1185">Reference proteome</keyword>
<organism evidence="2 3">
    <name type="scientific">Trichocladium antarcticum</name>
    <dbReference type="NCBI Taxonomy" id="1450529"/>
    <lineage>
        <taxon>Eukaryota</taxon>
        <taxon>Fungi</taxon>
        <taxon>Dikarya</taxon>
        <taxon>Ascomycota</taxon>
        <taxon>Pezizomycotina</taxon>
        <taxon>Sordariomycetes</taxon>
        <taxon>Sordariomycetidae</taxon>
        <taxon>Sordariales</taxon>
        <taxon>Chaetomiaceae</taxon>
        <taxon>Trichocladium</taxon>
    </lineage>
</organism>
<evidence type="ECO:0000313" key="3">
    <source>
        <dbReference type="Proteomes" id="UP001304895"/>
    </source>
</evidence>
<evidence type="ECO:0000313" key="2">
    <source>
        <dbReference type="EMBL" id="KAK4132733.1"/>
    </source>
</evidence>
<evidence type="ECO:0008006" key="4">
    <source>
        <dbReference type="Google" id="ProtNLM"/>
    </source>
</evidence>
<feature type="chain" id="PRO_5042919892" description="Secreted protein" evidence="1">
    <location>
        <begin position="22"/>
        <end position="73"/>
    </location>
</feature>
<dbReference type="AlphaFoldDB" id="A0AAN6UH62"/>
<dbReference type="EMBL" id="MU853416">
    <property type="protein sequence ID" value="KAK4132733.1"/>
    <property type="molecule type" value="Genomic_DNA"/>
</dbReference>
<comment type="caution">
    <text evidence="2">The sequence shown here is derived from an EMBL/GenBank/DDBJ whole genome shotgun (WGS) entry which is preliminary data.</text>
</comment>
<accession>A0AAN6UH62</accession>
<reference evidence="2" key="1">
    <citation type="journal article" date="2023" name="Mol. Phylogenet. Evol.">
        <title>Genome-scale phylogeny and comparative genomics of the fungal order Sordariales.</title>
        <authorList>
            <person name="Hensen N."/>
            <person name="Bonometti L."/>
            <person name="Westerberg I."/>
            <person name="Brannstrom I.O."/>
            <person name="Guillou S."/>
            <person name="Cros-Aarteil S."/>
            <person name="Calhoun S."/>
            <person name="Haridas S."/>
            <person name="Kuo A."/>
            <person name="Mondo S."/>
            <person name="Pangilinan J."/>
            <person name="Riley R."/>
            <person name="LaButti K."/>
            <person name="Andreopoulos B."/>
            <person name="Lipzen A."/>
            <person name="Chen C."/>
            <person name="Yan M."/>
            <person name="Daum C."/>
            <person name="Ng V."/>
            <person name="Clum A."/>
            <person name="Steindorff A."/>
            <person name="Ohm R.A."/>
            <person name="Martin F."/>
            <person name="Silar P."/>
            <person name="Natvig D.O."/>
            <person name="Lalanne C."/>
            <person name="Gautier V."/>
            <person name="Ament-Velasquez S.L."/>
            <person name="Kruys A."/>
            <person name="Hutchinson M.I."/>
            <person name="Powell A.J."/>
            <person name="Barry K."/>
            <person name="Miller A.N."/>
            <person name="Grigoriev I.V."/>
            <person name="Debuchy R."/>
            <person name="Gladieux P."/>
            <person name="Hiltunen Thoren M."/>
            <person name="Johannesson H."/>
        </authorList>
    </citation>
    <scope>NUCLEOTIDE SEQUENCE</scope>
    <source>
        <strain evidence="2">CBS 123565</strain>
    </source>
</reference>
<gene>
    <name evidence="2" type="ORF">BT67DRAFT_443637</name>
</gene>
<reference evidence="2" key="2">
    <citation type="submission" date="2023-05" db="EMBL/GenBank/DDBJ databases">
        <authorList>
            <consortium name="Lawrence Berkeley National Laboratory"/>
            <person name="Steindorff A."/>
            <person name="Hensen N."/>
            <person name="Bonometti L."/>
            <person name="Westerberg I."/>
            <person name="Brannstrom I.O."/>
            <person name="Guillou S."/>
            <person name="Cros-Aarteil S."/>
            <person name="Calhoun S."/>
            <person name="Haridas S."/>
            <person name="Kuo A."/>
            <person name="Mondo S."/>
            <person name="Pangilinan J."/>
            <person name="Riley R."/>
            <person name="Labutti K."/>
            <person name="Andreopoulos B."/>
            <person name="Lipzen A."/>
            <person name="Chen C."/>
            <person name="Yanf M."/>
            <person name="Daum C."/>
            <person name="Ng V."/>
            <person name="Clum A."/>
            <person name="Ohm R."/>
            <person name="Martin F."/>
            <person name="Silar P."/>
            <person name="Natvig D."/>
            <person name="Lalanne C."/>
            <person name="Gautier V."/>
            <person name="Ament-Velasquez S.L."/>
            <person name="Kruys A."/>
            <person name="Hutchinson M.I."/>
            <person name="Powell A.J."/>
            <person name="Barry K."/>
            <person name="Miller A.N."/>
            <person name="Grigoriev I.V."/>
            <person name="Debuchy R."/>
            <person name="Gladieux P."/>
            <person name="Thoren M.H."/>
            <person name="Johannesson H."/>
        </authorList>
    </citation>
    <scope>NUCLEOTIDE SEQUENCE</scope>
    <source>
        <strain evidence="2">CBS 123565</strain>
    </source>
</reference>
<proteinExistence type="predicted"/>
<name>A0AAN6UH62_9PEZI</name>
<sequence length="73" mass="7779">MGRRWGVWFCFALLCSALVCSALLSRFPRGGVLSVGCWVGWGGPGRNSTGRRGDAVTIRLISLHLSPVAGSFV</sequence>
<protein>
    <recommendedName>
        <fullName evidence="4">Secreted protein</fullName>
    </recommendedName>
</protein>
<evidence type="ECO:0000256" key="1">
    <source>
        <dbReference type="SAM" id="SignalP"/>
    </source>
</evidence>
<keyword evidence="1" id="KW-0732">Signal</keyword>
<dbReference type="Proteomes" id="UP001304895">
    <property type="component" value="Unassembled WGS sequence"/>
</dbReference>